<dbReference type="PANTHER" id="PTHR11019">
    <property type="entry name" value="HTH-TYPE TRANSCRIPTIONAL REGULATOR NIMR"/>
    <property type="match status" value="1"/>
</dbReference>
<sequence>MEIRHESVAPTRTQWLASGEAIDAHRHDDHQIVYAGRGVLAITTSEGSWVAPGTRAIWVPAGTVHAHRAYGELDLHLVGLPPPRTRSASAHPPCWPSAHCCAN</sequence>
<reference evidence="3" key="1">
    <citation type="submission" date="2024-06" db="EMBL/GenBank/DDBJ databases">
        <authorList>
            <consortium name="consrtm"/>
            <person name="Uemura M."/>
            <person name="Terahara T."/>
        </authorList>
    </citation>
    <scope>NUCLEOTIDE SEQUENCE</scope>
    <source>
        <strain evidence="3">KM77-8</strain>
    </source>
</reference>
<keyword evidence="1" id="KW-0238">DNA-binding</keyword>
<dbReference type="Gene3D" id="2.60.120.10">
    <property type="entry name" value="Jelly Rolls"/>
    <property type="match status" value="1"/>
</dbReference>
<proteinExistence type="predicted"/>
<evidence type="ECO:0000256" key="1">
    <source>
        <dbReference type="ARBA" id="ARBA00023125"/>
    </source>
</evidence>
<dbReference type="Pfam" id="PF02311">
    <property type="entry name" value="AraC_binding"/>
    <property type="match status" value="1"/>
</dbReference>
<dbReference type="GO" id="GO:0003677">
    <property type="term" value="F:DNA binding"/>
    <property type="evidence" value="ECO:0007669"/>
    <property type="project" value="UniProtKB-KW"/>
</dbReference>
<dbReference type="EMBL" id="AP035768">
    <property type="protein sequence ID" value="BFO18446.1"/>
    <property type="molecule type" value="Genomic_DNA"/>
</dbReference>
<dbReference type="GO" id="GO:0006355">
    <property type="term" value="P:regulation of DNA-templated transcription"/>
    <property type="evidence" value="ECO:0007669"/>
    <property type="project" value="InterPro"/>
</dbReference>
<organism evidence="3">
    <name type="scientific">Streptomyces haneummycinicus</name>
    <dbReference type="NCBI Taxonomy" id="3074435"/>
    <lineage>
        <taxon>Bacteria</taxon>
        <taxon>Bacillati</taxon>
        <taxon>Actinomycetota</taxon>
        <taxon>Actinomycetes</taxon>
        <taxon>Kitasatosporales</taxon>
        <taxon>Streptomycetaceae</taxon>
        <taxon>Streptomyces</taxon>
    </lineage>
</organism>
<dbReference type="SUPFAM" id="SSF51182">
    <property type="entry name" value="RmlC-like cupins"/>
    <property type="match status" value="1"/>
</dbReference>
<gene>
    <name evidence="3" type="ORF">SHKM778_48340</name>
</gene>
<name>A0AAT9HLQ2_9ACTN</name>
<protein>
    <recommendedName>
        <fullName evidence="2">AraC-type arabinose-binding/dimerisation domain-containing protein</fullName>
    </recommendedName>
</protein>
<dbReference type="InterPro" id="IPR003313">
    <property type="entry name" value="AraC-bd"/>
</dbReference>
<reference evidence="3" key="2">
    <citation type="submission" date="2024-07" db="EMBL/GenBank/DDBJ databases">
        <title>Streptomyces haneummycinica sp. nov., a new antibiotic-producing actinobacterium isolated from marine sediment.</title>
        <authorList>
            <person name="Uemura M."/>
            <person name="Hamada M."/>
            <person name="Hirano S."/>
            <person name="Kobayashi K."/>
            <person name="Ohshiro T."/>
            <person name="Kobayashi T."/>
            <person name="Terahara T."/>
        </authorList>
    </citation>
    <scope>NUCLEOTIDE SEQUENCE</scope>
    <source>
        <strain evidence="3">KM77-8</strain>
    </source>
</reference>
<evidence type="ECO:0000313" key="3">
    <source>
        <dbReference type="EMBL" id="BFO18446.1"/>
    </source>
</evidence>
<accession>A0AAT9HLQ2</accession>
<dbReference type="PANTHER" id="PTHR11019:SF199">
    <property type="entry name" value="HTH-TYPE TRANSCRIPTIONAL REGULATOR NIMR"/>
    <property type="match status" value="1"/>
</dbReference>
<dbReference type="AlphaFoldDB" id="A0AAT9HLQ2"/>
<feature type="domain" description="AraC-type arabinose-binding/dimerisation" evidence="2">
    <location>
        <begin position="18"/>
        <end position="85"/>
    </location>
</feature>
<evidence type="ECO:0000259" key="2">
    <source>
        <dbReference type="Pfam" id="PF02311"/>
    </source>
</evidence>
<dbReference type="InterPro" id="IPR014710">
    <property type="entry name" value="RmlC-like_jellyroll"/>
</dbReference>
<dbReference type="InterPro" id="IPR011051">
    <property type="entry name" value="RmlC_Cupin_sf"/>
</dbReference>